<feature type="transmembrane region" description="Helical" evidence="2">
    <location>
        <begin position="64"/>
        <end position="86"/>
    </location>
</feature>
<evidence type="ECO:0000256" key="2">
    <source>
        <dbReference type="SAM" id="Phobius"/>
    </source>
</evidence>
<accession>A0A7C8IAF9</accession>
<dbReference type="Proteomes" id="UP000481861">
    <property type="component" value="Unassembled WGS sequence"/>
</dbReference>
<dbReference type="InterPro" id="IPR006976">
    <property type="entry name" value="VanZ-like"/>
</dbReference>
<protein>
    <submittedName>
        <fullName evidence="5">VanZ like family protein</fullName>
    </submittedName>
</protein>
<comment type="caution">
    <text evidence="5">The sequence shown here is derived from an EMBL/GenBank/DDBJ whole genome shotgun (WGS) entry which is preliminary data.</text>
</comment>
<keyword evidence="2" id="KW-0472">Membrane</keyword>
<dbReference type="PANTHER" id="PTHR28008">
    <property type="entry name" value="DOMAIN PROTEIN, PUTATIVE (AFU_ORTHOLOGUE AFUA_3G10980)-RELATED"/>
    <property type="match status" value="1"/>
</dbReference>
<feature type="transmembrane region" description="Helical" evidence="2">
    <location>
        <begin position="40"/>
        <end position="57"/>
    </location>
</feature>
<dbReference type="OrthoDB" id="63581at2759"/>
<keyword evidence="6" id="KW-1185">Reference proteome</keyword>
<feature type="domain" description="VanZ-like" evidence="4">
    <location>
        <begin position="38"/>
        <end position="114"/>
    </location>
</feature>
<dbReference type="AlphaFoldDB" id="A0A7C8IAF9"/>
<evidence type="ECO:0000313" key="5">
    <source>
        <dbReference type="EMBL" id="KAF2869190.1"/>
    </source>
</evidence>
<organism evidence="5 6">
    <name type="scientific">Massariosphaeria phaeospora</name>
    <dbReference type="NCBI Taxonomy" id="100035"/>
    <lineage>
        <taxon>Eukaryota</taxon>
        <taxon>Fungi</taxon>
        <taxon>Dikarya</taxon>
        <taxon>Ascomycota</taxon>
        <taxon>Pezizomycotina</taxon>
        <taxon>Dothideomycetes</taxon>
        <taxon>Pleosporomycetidae</taxon>
        <taxon>Pleosporales</taxon>
        <taxon>Pleosporales incertae sedis</taxon>
        <taxon>Massariosphaeria</taxon>
    </lineage>
</organism>
<evidence type="ECO:0000313" key="6">
    <source>
        <dbReference type="Proteomes" id="UP000481861"/>
    </source>
</evidence>
<feature type="transmembrane region" description="Helical" evidence="2">
    <location>
        <begin position="98"/>
        <end position="115"/>
    </location>
</feature>
<evidence type="ECO:0000256" key="3">
    <source>
        <dbReference type="SAM" id="SignalP"/>
    </source>
</evidence>
<dbReference type="Pfam" id="PF04892">
    <property type="entry name" value="VanZ"/>
    <property type="match status" value="1"/>
</dbReference>
<feature type="chain" id="PRO_5028892585" evidence="3">
    <location>
        <begin position="23"/>
        <end position="205"/>
    </location>
</feature>
<keyword evidence="2" id="KW-1133">Transmembrane helix</keyword>
<keyword evidence="2" id="KW-0812">Transmembrane</keyword>
<dbReference type="PANTHER" id="PTHR28008:SF1">
    <property type="entry name" value="DOMAIN PROTEIN, PUTATIVE (AFU_ORTHOLOGUE AFUA_3G10980)-RELATED"/>
    <property type="match status" value="1"/>
</dbReference>
<feature type="region of interest" description="Disordered" evidence="1">
    <location>
        <begin position="185"/>
        <end position="205"/>
    </location>
</feature>
<sequence>MRIRKPFAGAFLALCAISGLAGFTPPAYNKIPQYKESDKALHFLAFFLLTTTFYWIIEANRRRVLQITFLVCTFGLGVASEVIQSLLPIDRAFDYQDIVANLLGSGLGLGLCNWYHKRMLERKRAARGYGAVAGDEPDDMDVELGEGIGGQESGVVRPTVDEELANWDENAEDWDSTEPVEVVANGQAGDAAGDLGVSEGKKRYD</sequence>
<reference evidence="5 6" key="1">
    <citation type="submission" date="2020-01" db="EMBL/GenBank/DDBJ databases">
        <authorList>
            <consortium name="DOE Joint Genome Institute"/>
            <person name="Haridas S."/>
            <person name="Albert R."/>
            <person name="Binder M."/>
            <person name="Bloem J."/>
            <person name="Labutti K."/>
            <person name="Salamov A."/>
            <person name="Andreopoulos B."/>
            <person name="Baker S.E."/>
            <person name="Barry K."/>
            <person name="Bills G."/>
            <person name="Bluhm B.H."/>
            <person name="Cannon C."/>
            <person name="Castanera R."/>
            <person name="Culley D.E."/>
            <person name="Daum C."/>
            <person name="Ezra D."/>
            <person name="Gonzalez J.B."/>
            <person name="Henrissat B."/>
            <person name="Kuo A."/>
            <person name="Liang C."/>
            <person name="Lipzen A."/>
            <person name="Lutzoni F."/>
            <person name="Magnuson J."/>
            <person name="Mondo S."/>
            <person name="Nolan M."/>
            <person name="Ohm R."/>
            <person name="Pangilinan J."/>
            <person name="Park H.-J.H."/>
            <person name="Ramirez L."/>
            <person name="Alfaro M."/>
            <person name="Sun H."/>
            <person name="Tritt A."/>
            <person name="Yoshinaga Y."/>
            <person name="Zwiers L.-H.L."/>
            <person name="Turgeon B.G."/>
            <person name="Goodwin S.B."/>
            <person name="Spatafora J.W."/>
            <person name="Crous P.W."/>
            <person name="Grigoriev I.V."/>
        </authorList>
    </citation>
    <scope>NUCLEOTIDE SEQUENCE [LARGE SCALE GENOMIC DNA]</scope>
    <source>
        <strain evidence="5 6">CBS 611.86</strain>
    </source>
</reference>
<dbReference type="EMBL" id="JAADJZ010000017">
    <property type="protein sequence ID" value="KAF2869190.1"/>
    <property type="molecule type" value="Genomic_DNA"/>
</dbReference>
<feature type="signal peptide" evidence="3">
    <location>
        <begin position="1"/>
        <end position="22"/>
    </location>
</feature>
<keyword evidence="3" id="KW-0732">Signal</keyword>
<dbReference type="NCBIfam" id="NF037970">
    <property type="entry name" value="vanZ_1"/>
    <property type="match status" value="1"/>
</dbReference>
<evidence type="ECO:0000256" key="1">
    <source>
        <dbReference type="SAM" id="MobiDB-lite"/>
    </source>
</evidence>
<name>A0A7C8IAF9_9PLEO</name>
<gene>
    <name evidence="5" type="ORF">BDV95DRAFT_609421</name>
</gene>
<proteinExistence type="predicted"/>
<evidence type="ECO:0000259" key="4">
    <source>
        <dbReference type="Pfam" id="PF04892"/>
    </source>
</evidence>